<gene>
    <name evidence="1" type="ORF">GCM10010260_30370</name>
</gene>
<protein>
    <submittedName>
        <fullName evidence="1">Uncharacterized protein</fullName>
    </submittedName>
</protein>
<dbReference type="AlphaFoldDB" id="A0A918MBL4"/>
<keyword evidence="2" id="KW-1185">Reference proteome</keyword>
<reference evidence="1" key="1">
    <citation type="journal article" date="2014" name="Int. J. Syst. Evol. Microbiol.">
        <title>Complete genome sequence of Corynebacterium casei LMG S-19264T (=DSM 44701T), isolated from a smear-ripened cheese.</title>
        <authorList>
            <consortium name="US DOE Joint Genome Institute (JGI-PGF)"/>
            <person name="Walter F."/>
            <person name="Albersmeier A."/>
            <person name="Kalinowski J."/>
            <person name="Ruckert C."/>
        </authorList>
    </citation>
    <scope>NUCLEOTIDE SEQUENCE</scope>
    <source>
        <strain evidence="1">JCM 4369</strain>
    </source>
</reference>
<sequence length="60" mass="6771">MVRGSERYWLIATAAWKPWRTGSGTGRRNCAGADGNARPELVAAARSRMRWELRRPTLKA</sequence>
<dbReference type="EMBL" id="BMTD01000005">
    <property type="protein sequence ID" value="GGU93362.1"/>
    <property type="molecule type" value="Genomic_DNA"/>
</dbReference>
<dbReference type="Proteomes" id="UP000618795">
    <property type="component" value="Unassembled WGS sequence"/>
</dbReference>
<name>A0A918MBL4_9ACTN</name>
<accession>A0A918MBL4</accession>
<reference evidence="1" key="2">
    <citation type="submission" date="2020-09" db="EMBL/GenBank/DDBJ databases">
        <authorList>
            <person name="Sun Q."/>
            <person name="Ohkuma M."/>
        </authorList>
    </citation>
    <scope>NUCLEOTIDE SEQUENCE</scope>
    <source>
        <strain evidence="1">JCM 4369</strain>
    </source>
</reference>
<comment type="caution">
    <text evidence="1">The sequence shown here is derived from an EMBL/GenBank/DDBJ whole genome shotgun (WGS) entry which is preliminary data.</text>
</comment>
<proteinExistence type="predicted"/>
<evidence type="ECO:0000313" key="2">
    <source>
        <dbReference type="Proteomes" id="UP000618795"/>
    </source>
</evidence>
<organism evidence="1 2">
    <name type="scientific">Streptomyces filipinensis</name>
    <dbReference type="NCBI Taxonomy" id="66887"/>
    <lineage>
        <taxon>Bacteria</taxon>
        <taxon>Bacillati</taxon>
        <taxon>Actinomycetota</taxon>
        <taxon>Actinomycetes</taxon>
        <taxon>Kitasatosporales</taxon>
        <taxon>Streptomycetaceae</taxon>
        <taxon>Streptomyces</taxon>
    </lineage>
</organism>
<evidence type="ECO:0000313" key="1">
    <source>
        <dbReference type="EMBL" id="GGU93362.1"/>
    </source>
</evidence>